<proteinExistence type="predicted"/>
<dbReference type="Gene3D" id="3.40.50.1820">
    <property type="entry name" value="alpha/beta hydrolase"/>
    <property type="match status" value="1"/>
</dbReference>
<keyword evidence="3" id="KW-1185">Reference proteome</keyword>
<dbReference type="InterPro" id="IPR029058">
    <property type="entry name" value="AB_hydrolase_fold"/>
</dbReference>
<protein>
    <submittedName>
        <fullName evidence="2">Alpha/beta hydrolase</fullName>
    </submittedName>
</protein>
<dbReference type="InterPro" id="IPR003140">
    <property type="entry name" value="PLipase/COase/thioEstase"/>
</dbReference>
<organism evidence="2 3">
    <name type="scientific">Corticicoccus populi</name>
    <dbReference type="NCBI Taxonomy" id="1812821"/>
    <lineage>
        <taxon>Bacteria</taxon>
        <taxon>Bacillati</taxon>
        <taxon>Bacillota</taxon>
        <taxon>Bacilli</taxon>
        <taxon>Bacillales</taxon>
        <taxon>Staphylococcaceae</taxon>
        <taxon>Corticicoccus</taxon>
    </lineage>
</organism>
<reference evidence="3" key="1">
    <citation type="journal article" date="2019" name="Int. J. Syst. Evol. Microbiol.">
        <title>The Global Catalogue of Microorganisms (GCM) 10K type strain sequencing project: providing services to taxonomists for standard genome sequencing and annotation.</title>
        <authorList>
            <consortium name="The Broad Institute Genomics Platform"/>
            <consortium name="The Broad Institute Genome Sequencing Center for Infectious Disease"/>
            <person name="Wu L."/>
            <person name="Ma J."/>
        </authorList>
    </citation>
    <scope>NUCLEOTIDE SEQUENCE [LARGE SCALE GENOMIC DNA]</scope>
    <source>
        <strain evidence="3">KCTC 33575</strain>
    </source>
</reference>
<evidence type="ECO:0000259" key="1">
    <source>
        <dbReference type="Pfam" id="PF02230"/>
    </source>
</evidence>
<dbReference type="EMBL" id="JBHUOQ010000005">
    <property type="protein sequence ID" value="MFD2831333.1"/>
    <property type="molecule type" value="Genomic_DNA"/>
</dbReference>
<evidence type="ECO:0000313" key="2">
    <source>
        <dbReference type="EMBL" id="MFD2831333.1"/>
    </source>
</evidence>
<dbReference type="SUPFAM" id="SSF53474">
    <property type="entry name" value="alpha/beta-Hydrolases"/>
    <property type="match status" value="1"/>
</dbReference>
<comment type="caution">
    <text evidence="2">The sequence shown here is derived from an EMBL/GenBank/DDBJ whole genome shotgun (WGS) entry which is preliminary data.</text>
</comment>
<keyword evidence="2" id="KW-0378">Hydrolase</keyword>
<feature type="domain" description="Phospholipase/carboxylesterase/thioesterase" evidence="1">
    <location>
        <begin position="13"/>
        <end position="197"/>
    </location>
</feature>
<accession>A0ABW5WYH0</accession>
<evidence type="ECO:0000313" key="3">
    <source>
        <dbReference type="Proteomes" id="UP001597519"/>
    </source>
</evidence>
<dbReference type="RefSeq" id="WP_377775494.1">
    <property type="nucleotide sequence ID" value="NZ_JBHUOQ010000005.1"/>
</dbReference>
<dbReference type="GO" id="GO:0016787">
    <property type="term" value="F:hydrolase activity"/>
    <property type="evidence" value="ECO:0007669"/>
    <property type="project" value="UniProtKB-KW"/>
</dbReference>
<dbReference type="Proteomes" id="UP001597519">
    <property type="component" value="Unassembled WGS sequence"/>
</dbReference>
<gene>
    <name evidence="2" type="ORF">ACFSX4_12735</name>
</gene>
<sequence length="197" mass="22676">MEHIYIEGKSPYVFVLLHGTGGTEHDLLPLAKTLNPDFSILSVRGEIQENGMNRFFKRHGEGKYDLQDLEKRGESLFQFIREQSLKHDFKMENVVFVGFSNGSNIAVNMLLKEEAEFKRAVLFAPMYPVDITENTKDMSELNVFLSLGNNDPMVPEAESERVIRLFKERHAKVSTTFVEGHRLTKEAVLKAREWLNK</sequence>
<name>A0ABW5WYH0_9STAP</name>
<dbReference type="Pfam" id="PF02230">
    <property type="entry name" value="Abhydrolase_2"/>
    <property type="match status" value="1"/>
</dbReference>